<dbReference type="STRING" id="64571.A0A1Y2GM86"/>
<dbReference type="OrthoDB" id="2414723at2759"/>
<organism evidence="2 3">
    <name type="scientific">Lobosporangium transversale</name>
    <dbReference type="NCBI Taxonomy" id="64571"/>
    <lineage>
        <taxon>Eukaryota</taxon>
        <taxon>Fungi</taxon>
        <taxon>Fungi incertae sedis</taxon>
        <taxon>Mucoromycota</taxon>
        <taxon>Mortierellomycotina</taxon>
        <taxon>Mortierellomycetes</taxon>
        <taxon>Mortierellales</taxon>
        <taxon>Mortierellaceae</taxon>
        <taxon>Lobosporangium</taxon>
    </lineage>
</organism>
<keyword evidence="3" id="KW-1185">Reference proteome</keyword>
<dbReference type="GeneID" id="33568412"/>
<feature type="compositionally biased region" description="Acidic residues" evidence="1">
    <location>
        <begin position="424"/>
        <end position="449"/>
    </location>
</feature>
<name>A0A1Y2GM86_9FUNG</name>
<dbReference type="InParanoid" id="A0A1Y2GM86"/>
<protein>
    <submittedName>
        <fullName evidence="2">Uncharacterized protein</fullName>
    </submittedName>
</protein>
<dbReference type="AlphaFoldDB" id="A0A1Y2GM86"/>
<feature type="compositionally biased region" description="Low complexity" evidence="1">
    <location>
        <begin position="410"/>
        <end position="423"/>
    </location>
</feature>
<reference evidence="2 3" key="1">
    <citation type="submission" date="2016-07" db="EMBL/GenBank/DDBJ databases">
        <title>Pervasive Adenine N6-methylation of Active Genes in Fungi.</title>
        <authorList>
            <consortium name="DOE Joint Genome Institute"/>
            <person name="Mondo S.J."/>
            <person name="Dannebaum R.O."/>
            <person name="Kuo R.C."/>
            <person name="Labutti K."/>
            <person name="Haridas S."/>
            <person name="Kuo A."/>
            <person name="Salamov A."/>
            <person name="Ahrendt S.R."/>
            <person name="Lipzen A."/>
            <person name="Sullivan W."/>
            <person name="Andreopoulos W.B."/>
            <person name="Clum A."/>
            <person name="Lindquist E."/>
            <person name="Daum C."/>
            <person name="Ramamoorthy G.K."/>
            <person name="Gryganskyi A."/>
            <person name="Culley D."/>
            <person name="Magnuson J.K."/>
            <person name="James T.Y."/>
            <person name="O'Malley M.A."/>
            <person name="Stajich J.E."/>
            <person name="Spatafora J.W."/>
            <person name="Visel A."/>
            <person name="Grigoriev I.V."/>
        </authorList>
    </citation>
    <scope>NUCLEOTIDE SEQUENCE [LARGE SCALE GENOMIC DNA]</scope>
    <source>
        <strain evidence="2 3">NRRL 3116</strain>
    </source>
</reference>
<feature type="region of interest" description="Disordered" evidence="1">
    <location>
        <begin position="404"/>
        <end position="473"/>
    </location>
</feature>
<evidence type="ECO:0000256" key="1">
    <source>
        <dbReference type="SAM" id="MobiDB-lite"/>
    </source>
</evidence>
<feature type="compositionally biased region" description="Polar residues" evidence="1">
    <location>
        <begin position="361"/>
        <end position="371"/>
    </location>
</feature>
<evidence type="ECO:0000313" key="3">
    <source>
        <dbReference type="Proteomes" id="UP000193648"/>
    </source>
</evidence>
<feature type="region of interest" description="Disordered" evidence="1">
    <location>
        <begin position="342"/>
        <end position="371"/>
    </location>
</feature>
<gene>
    <name evidence="2" type="ORF">BCR41DRAFT_371060</name>
</gene>
<feature type="compositionally biased region" description="Polar residues" evidence="1">
    <location>
        <begin position="455"/>
        <end position="466"/>
    </location>
</feature>
<feature type="compositionally biased region" description="Basic and acidic residues" evidence="1">
    <location>
        <begin position="201"/>
        <end position="215"/>
    </location>
</feature>
<feature type="region of interest" description="Disordered" evidence="1">
    <location>
        <begin position="164"/>
        <end position="236"/>
    </location>
</feature>
<proteinExistence type="predicted"/>
<evidence type="ECO:0000313" key="2">
    <source>
        <dbReference type="EMBL" id="ORZ14971.1"/>
    </source>
</evidence>
<comment type="caution">
    <text evidence="2">The sequence shown here is derived from an EMBL/GenBank/DDBJ whole genome shotgun (WGS) entry which is preliminary data.</text>
</comment>
<accession>A0A1Y2GM86</accession>
<sequence>MPFRAAKKVVTSVTSVGTGLLPSKEQLGSIPVAGRILTHPVMDSTLTYIASKTGGSKGSGSKAVTPEDVHYRKLNKKLVDQSTTLSMLAMEREEQSKTIDDEAGDDAFELYLAAIMTLMHALPFETCDPLRREAFISQLKSFLKENELVCTDEDVDTKLLRRRRRRRHREHRGQATSLIHQHSLGQSNSPHTLHTPQQMPDKIKKQQRDKPDPHSGHSTKRRKKRNNDNPSKSTLSETIVSTAVESAIRLKQSPIPDAIKTCIHASRIILSKVDEKFRLQEKAWRLSKHSIEKVIELDEQYAIHEIVTETLFATLTGLVKAGIAYKETPSYSTVKALTQQQIQQKQQQQKHNLAQGAPSVPSETGRSYNPQAILNKKPYILSLSPSSSMRRHSIIAEEDEGNLLMSMNRGGSDTSSSSCFTSSGDEDDEEGEGEEDSDDNVNENDDNEIFENRSTRGQNLFATASSALPPEYQEQAKQKINMFMALKGATSLLLGRSVTSGAQ</sequence>
<dbReference type="EMBL" id="MCFF01000020">
    <property type="protein sequence ID" value="ORZ14971.1"/>
    <property type="molecule type" value="Genomic_DNA"/>
</dbReference>
<dbReference type="Proteomes" id="UP000193648">
    <property type="component" value="Unassembled WGS sequence"/>
</dbReference>
<dbReference type="RefSeq" id="XP_021881103.1">
    <property type="nucleotide sequence ID" value="XM_022026569.1"/>
</dbReference>
<feature type="compositionally biased region" description="Polar residues" evidence="1">
    <location>
        <begin position="174"/>
        <end position="198"/>
    </location>
</feature>